<evidence type="ECO:0000313" key="6">
    <source>
        <dbReference type="Proteomes" id="UP000293637"/>
    </source>
</evidence>
<dbReference type="Proteomes" id="UP000070063">
    <property type="component" value="Unassembled WGS sequence"/>
</dbReference>
<dbReference type="EMBL" id="LRQI01000091">
    <property type="protein sequence ID" value="KXA36464.1"/>
    <property type="molecule type" value="Genomic_DNA"/>
</dbReference>
<sequence>MGFYKKFWLNTFKLEGRTRRKEFWPSVLITWGLVIVAYFLIAILSIVFPISRPIKDSMITLVEIVALFPLFSISVRRFHDCGRTMAAPLIIAIFDGLSIIENIFKIVLNDSSDKSLFEMAGNIGLFIGLVYTITFIVTALYALIVCLLESDKGPNKYGAEPEVH</sequence>
<feature type="transmembrane region" description="Helical" evidence="1">
    <location>
        <begin position="27"/>
        <end position="51"/>
    </location>
</feature>
<dbReference type="EMBL" id="CP041722">
    <property type="protein sequence ID" value="QEX39639.1"/>
    <property type="molecule type" value="Genomic_DNA"/>
</dbReference>
<dbReference type="RefSeq" id="WP_002459862.1">
    <property type="nucleotide sequence ID" value="NZ_AP021848.1"/>
</dbReference>
<dbReference type="Proteomes" id="UP000325462">
    <property type="component" value="Chromosome"/>
</dbReference>
<evidence type="ECO:0000313" key="4">
    <source>
        <dbReference type="EMBL" id="TBW71881.1"/>
    </source>
</evidence>
<reference evidence="2 5" key="1">
    <citation type="submission" date="2016-01" db="EMBL/GenBank/DDBJ databases">
        <authorList>
            <person name="Mitreva M."/>
            <person name="Pepin K.H."/>
            <person name="Mihindukulasuriya K.A."/>
            <person name="Fulton R."/>
            <person name="Fronick C."/>
            <person name="O'Laughlin M."/>
            <person name="Miner T."/>
            <person name="Herter B."/>
            <person name="Rosa B.A."/>
            <person name="Cordes M."/>
            <person name="Tomlinson C."/>
            <person name="Wollam A."/>
            <person name="Palsikar V.B."/>
            <person name="Mardis E.R."/>
            <person name="Wilson R.K."/>
        </authorList>
    </citation>
    <scope>NUCLEOTIDE SEQUENCE [LARGE SCALE GENOMIC DNA]</scope>
    <source>
        <strain evidence="2 5">MJR7738</strain>
    </source>
</reference>
<keyword evidence="1" id="KW-1133">Transmembrane helix</keyword>
<evidence type="ECO:0000256" key="1">
    <source>
        <dbReference type="SAM" id="Phobius"/>
    </source>
</evidence>
<gene>
    <name evidence="4" type="ORF">EQ812_08725</name>
    <name evidence="3" type="ORF">FO454_12255</name>
    <name evidence="2" type="ORF">HMPREF3225_02225</name>
</gene>
<evidence type="ECO:0000313" key="5">
    <source>
        <dbReference type="Proteomes" id="UP000070063"/>
    </source>
</evidence>
<evidence type="ECO:0000313" key="2">
    <source>
        <dbReference type="EMBL" id="KXA36464.1"/>
    </source>
</evidence>
<keyword evidence="1" id="KW-0812">Transmembrane</keyword>
<keyword evidence="7" id="KW-1185">Reference proteome</keyword>
<dbReference type="Proteomes" id="UP000293637">
    <property type="component" value="Unassembled WGS sequence"/>
</dbReference>
<dbReference type="PANTHER" id="PTHR34980:SF2">
    <property type="entry name" value="INNER MEMBRANE PROTEIN YHAH-RELATED"/>
    <property type="match status" value="1"/>
</dbReference>
<evidence type="ECO:0000313" key="7">
    <source>
        <dbReference type="Proteomes" id="UP000325462"/>
    </source>
</evidence>
<dbReference type="Pfam" id="PF05656">
    <property type="entry name" value="DUF805"/>
    <property type="match status" value="1"/>
</dbReference>
<protein>
    <submittedName>
        <fullName evidence="4">DUF805 domain-containing protein</fullName>
    </submittedName>
</protein>
<dbReference type="STRING" id="28035.B6N84_10985"/>
<keyword evidence="1" id="KW-0472">Membrane</keyword>
<dbReference type="eggNOG" id="COG3152">
    <property type="taxonomic scope" value="Bacteria"/>
</dbReference>
<feature type="transmembrane region" description="Helical" evidence="1">
    <location>
        <begin position="57"/>
        <end position="75"/>
    </location>
</feature>
<dbReference type="EMBL" id="SCHB01000005">
    <property type="protein sequence ID" value="TBW71881.1"/>
    <property type="molecule type" value="Genomic_DNA"/>
</dbReference>
<name>A0A133Q0S5_STALU</name>
<organism evidence="4 6">
    <name type="scientific">Staphylococcus lugdunensis</name>
    <dbReference type="NCBI Taxonomy" id="28035"/>
    <lineage>
        <taxon>Bacteria</taxon>
        <taxon>Bacillati</taxon>
        <taxon>Bacillota</taxon>
        <taxon>Bacilli</taxon>
        <taxon>Bacillales</taxon>
        <taxon>Staphylococcaceae</taxon>
        <taxon>Staphylococcus</taxon>
    </lineage>
</organism>
<dbReference type="PANTHER" id="PTHR34980">
    <property type="entry name" value="INNER MEMBRANE PROTEIN-RELATED-RELATED"/>
    <property type="match status" value="1"/>
</dbReference>
<proteinExistence type="predicted"/>
<accession>A0A133Q0S5</accession>
<feature type="transmembrane region" description="Helical" evidence="1">
    <location>
        <begin position="123"/>
        <end position="148"/>
    </location>
</feature>
<reference evidence="4 6" key="2">
    <citation type="journal article" date="2019" name="Sci. Transl. Med.">
        <title>Quorum sensing between bacterial species on the skin protects against epidermal injury in atopic dermatitis.</title>
        <authorList>
            <person name="Williams M.R."/>
        </authorList>
    </citation>
    <scope>NUCLEOTIDE SEQUENCE [LARGE SCALE GENOMIC DNA]</scope>
    <source>
        <strain evidence="4 6">E7</strain>
    </source>
</reference>
<dbReference type="GO" id="GO:0005886">
    <property type="term" value="C:plasma membrane"/>
    <property type="evidence" value="ECO:0007669"/>
    <property type="project" value="TreeGrafter"/>
</dbReference>
<dbReference type="InterPro" id="IPR008523">
    <property type="entry name" value="DUF805"/>
</dbReference>
<evidence type="ECO:0000313" key="3">
    <source>
        <dbReference type="EMBL" id="QEX39639.1"/>
    </source>
</evidence>
<feature type="transmembrane region" description="Helical" evidence="1">
    <location>
        <begin position="87"/>
        <end position="108"/>
    </location>
</feature>
<dbReference type="AlphaFoldDB" id="A0A133Q0S5"/>
<dbReference type="OMA" id="ATRKEFW"/>
<reference evidence="3 7" key="3">
    <citation type="submission" date="2019-07" db="EMBL/GenBank/DDBJ databases">
        <title>Comparative genome analysis of staphylococcus lugdunensis shows clonal complex-dependent diversity of the putative virulence factor, ess/type vii locus.</title>
        <authorList>
            <person name="Lebeurre J."/>
            <person name="Dahyot S."/>
            <person name="Diene S."/>
            <person name="Paulay A."/>
            <person name="Aubourg M."/>
            <person name="Argemi X."/>
            <person name="Giard J.-C."/>
            <person name="Tournier I."/>
            <person name="Francois P."/>
            <person name="Pestel-Caron M."/>
        </authorList>
    </citation>
    <scope>NUCLEOTIDE SEQUENCE [LARGE SCALE GENOMIC DNA]</scope>
    <source>
        <strain evidence="3 7">SL13</strain>
    </source>
</reference>
<dbReference type="GeneID" id="58090478"/>